<dbReference type="Proteomes" id="UP000070121">
    <property type="component" value="Unassembled WGS sequence"/>
</dbReference>
<dbReference type="Gene3D" id="2.40.50.40">
    <property type="match status" value="1"/>
</dbReference>
<dbReference type="InterPro" id="IPR056924">
    <property type="entry name" value="SH3_Tf2-1"/>
</dbReference>
<dbReference type="PROSITE" id="PS50013">
    <property type="entry name" value="CHROMO_2"/>
    <property type="match status" value="1"/>
</dbReference>
<feature type="domain" description="Chromo" evidence="4">
    <location>
        <begin position="92"/>
        <end position="150"/>
    </location>
</feature>
<sequence length="167" mass="19552">MDKKFAVGSWVLLSSKNIKQKRPSRKLSDKWLGPFRVCEVVGDHGLAYRLEIPNHYRVHDVFPISLLEPYVRREGEELGQSPIGEIEGEPLYEVEEIVSHRGPKRRRQYLIRWRGYSSEEDTWEPRHHIEDDTLMEEYEEKKSREIAKLRGQAPTTRVSAEAALGLR</sequence>
<dbReference type="EMBL" id="JFFI01000274">
    <property type="protein sequence ID" value="KXH68555.1"/>
    <property type="molecule type" value="Genomic_DNA"/>
</dbReference>
<dbReference type="GO" id="GO:0005634">
    <property type="term" value="C:nucleus"/>
    <property type="evidence" value="ECO:0007669"/>
    <property type="project" value="UniProtKB-SubCell"/>
</dbReference>
<dbReference type="PROSITE" id="PS00598">
    <property type="entry name" value="CHROMO_1"/>
    <property type="match status" value="1"/>
</dbReference>
<name>A0A135V7H5_9PEZI</name>
<dbReference type="STRING" id="1209931.A0A135V7H5"/>
<dbReference type="InterPro" id="IPR023780">
    <property type="entry name" value="Chromo_domain"/>
</dbReference>
<accession>A0A135V7H5</accession>
<comment type="subcellular location">
    <subcellularLocation>
        <location evidence="1">Nucleus</location>
    </subcellularLocation>
</comment>
<dbReference type="GO" id="GO:0006338">
    <property type="term" value="P:chromatin remodeling"/>
    <property type="evidence" value="ECO:0007669"/>
    <property type="project" value="UniProtKB-ARBA"/>
</dbReference>
<dbReference type="Pfam" id="PF00385">
    <property type="entry name" value="Chromo"/>
    <property type="match status" value="1"/>
</dbReference>
<comment type="subunit">
    <text evidence="2">Component of the NuA4 histone acetyltransferase complex.</text>
</comment>
<reference evidence="5 6" key="1">
    <citation type="submission" date="2014-02" db="EMBL/GenBank/DDBJ databases">
        <title>The genome sequence of Colletotrichum salicis CBS 607.94.</title>
        <authorList>
            <person name="Baroncelli R."/>
            <person name="Thon M.R."/>
        </authorList>
    </citation>
    <scope>NUCLEOTIDE SEQUENCE [LARGE SCALE GENOMIC DNA]</scope>
    <source>
        <strain evidence="5 6">CBS 607.94</strain>
    </source>
</reference>
<dbReference type="AlphaFoldDB" id="A0A135V7H5"/>
<dbReference type="InterPro" id="IPR051219">
    <property type="entry name" value="Heterochromatin_chromo-domain"/>
</dbReference>
<organism evidence="5 6">
    <name type="scientific">Colletotrichum salicis</name>
    <dbReference type="NCBI Taxonomy" id="1209931"/>
    <lineage>
        <taxon>Eukaryota</taxon>
        <taxon>Fungi</taxon>
        <taxon>Dikarya</taxon>
        <taxon>Ascomycota</taxon>
        <taxon>Pezizomycotina</taxon>
        <taxon>Sordariomycetes</taxon>
        <taxon>Hypocreomycetidae</taxon>
        <taxon>Glomerellales</taxon>
        <taxon>Glomerellaceae</taxon>
        <taxon>Colletotrichum</taxon>
        <taxon>Colletotrichum acutatum species complex</taxon>
    </lineage>
</organism>
<evidence type="ECO:0000256" key="1">
    <source>
        <dbReference type="ARBA" id="ARBA00004123"/>
    </source>
</evidence>
<protein>
    <recommendedName>
        <fullName evidence="4">Chromo domain-containing protein</fullName>
    </recommendedName>
</protein>
<proteinExistence type="predicted"/>
<dbReference type="CDD" id="cd00024">
    <property type="entry name" value="CD_CSD"/>
    <property type="match status" value="1"/>
</dbReference>
<dbReference type="InterPro" id="IPR016197">
    <property type="entry name" value="Chromo-like_dom_sf"/>
</dbReference>
<dbReference type="InterPro" id="IPR000953">
    <property type="entry name" value="Chromo/chromo_shadow_dom"/>
</dbReference>
<dbReference type="InterPro" id="IPR023779">
    <property type="entry name" value="Chromodomain_CS"/>
</dbReference>
<evidence type="ECO:0000313" key="6">
    <source>
        <dbReference type="Proteomes" id="UP000070121"/>
    </source>
</evidence>
<gene>
    <name evidence="5" type="ORF">CSAL01_02212</name>
</gene>
<dbReference type="SMART" id="SM00298">
    <property type="entry name" value="CHROMO"/>
    <property type="match status" value="1"/>
</dbReference>
<keyword evidence="3" id="KW-0539">Nucleus</keyword>
<evidence type="ECO:0000256" key="3">
    <source>
        <dbReference type="ARBA" id="ARBA00023242"/>
    </source>
</evidence>
<evidence type="ECO:0000313" key="5">
    <source>
        <dbReference type="EMBL" id="KXH68555.1"/>
    </source>
</evidence>
<dbReference type="OrthoDB" id="4850684at2759"/>
<evidence type="ECO:0000256" key="2">
    <source>
        <dbReference type="ARBA" id="ARBA00011353"/>
    </source>
</evidence>
<dbReference type="PANTHER" id="PTHR22812">
    <property type="entry name" value="CHROMOBOX PROTEIN"/>
    <property type="match status" value="1"/>
</dbReference>
<dbReference type="Pfam" id="PF24626">
    <property type="entry name" value="SH3_Tf2-1"/>
    <property type="match status" value="1"/>
</dbReference>
<dbReference type="SUPFAM" id="SSF54160">
    <property type="entry name" value="Chromo domain-like"/>
    <property type="match status" value="1"/>
</dbReference>
<comment type="caution">
    <text evidence="5">The sequence shown here is derived from an EMBL/GenBank/DDBJ whole genome shotgun (WGS) entry which is preliminary data.</text>
</comment>
<evidence type="ECO:0000259" key="4">
    <source>
        <dbReference type="PROSITE" id="PS50013"/>
    </source>
</evidence>
<keyword evidence="6" id="KW-1185">Reference proteome</keyword>